<evidence type="ECO:0000256" key="1">
    <source>
        <dbReference type="ARBA" id="ARBA00022857"/>
    </source>
</evidence>
<accession>A0A9W8RPS8</accession>
<dbReference type="SUPFAM" id="SSF51735">
    <property type="entry name" value="NAD(P)-binding Rossmann-fold domains"/>
    <property type="match status" value="1"/>
</dbReference>
<dbReference type="AlphaFoldDB" id="A0A9W8RPS8"/>
<evidence type="ECO:0000259" key="3">
    <source>
        <dbReference type="Pfam" id="PF05368"/>
    </source>
</evidence>
<evidence type="ECO:0000256" key="2">
    <source>
        <dbReference type="ARBA" id="ARBA00023002"/>
    </source>
</evidence>
<keyword evidence="2" id="KW-0560">Oxidoreductase</keyword>
<protein>
    <recommendedName>
        <fullName evidence="3">NmrA-like domain-containing protein</fullName>
    </recommendedName>
</protein>
<dbReference type="InterPro" id="IPR008030">
    <property type="entry name" value="NmrA-like"/>
</dbReference>
<evidence type="ECO:0000313" key="5">
    <source>
        <dbReference type="Proteomes" id="UP001152049"/>
    </source>
</evidence>
<dbReference type="PANTHER" id="PTHR47706:SF9">
    <property type="entry name" value="NMRA-LIKE DOMAIN-CONTAINING PROTEIN-RELATED"/>
    <property type="match status" value="1"/>
</dbReference>
<gene>
    <name evidence="4" type="ORF">NW762_013108</name>
</gene>
<proteinExistence type="predicted"/>
<dbReference type="GO" id="GO:0016491">
    <property type="term" value="F:oxidoreductase activity"/>
    <property type="evidence" value="ECO:0007669"/>
    <property type="project" value="UniProtKB-KW"/>
</dbReference>
<dbReference type="OrthoDB" id="5283654at2759"/>
<keyword evidence="5" id="KW-1185">Reference proteome</keyword>
<feature type="domain" description="NmrA-like" evidence="3">
    <location>
        <begin position="5"/>
        <end position="223"/>
    </location>
</feature>
<name>A0A9W8RPS8_9HYPO</name>
<dbReference type="InterPro" id="IPR051609">
    <property type="entry name" value="NmrA/Isoflavone_reductase-like"/>
</dbReference>
<dbReference type="InterPro" id="IPR036291">
    <property type="entry name" value="NAD(P)-bd_dom_sf"/>
</dbReference>
<reference evidence="4" key="1">
    <citation type="submission" date="2022-09" db="EMBL/GenBank/DDBJ databases">
        <title>Fusarium specimens isolated from Avocado Roots.</title>
        <authorList>
            <person name="Stajich J."/>
            <person name="Roper C."/>
            <person name="Heimlech-Rivalta G."/>
        </authorList>
    </citation>
    <scope>NUCLEOTIDE SEQUENCE</scope>
    <source>
        <strain evidence="4">CF00136</strain>
    </source>
</reference>
<dbReference type="Proteomes" id="UP001152049">
    <property type="component" value="Unassembled WGS sequence"/>
</dbReference>
<keyword evidence="1" id="KW-0521">NADP</keyword>
<comment type="caution">
    <text evidence="4">The sequence shown here is derived from an EMBL/GenBank/DDBJ whole genome shotgun (WGS) entry which is preliminary data.</text>
</comment>
<organism evidence="4 5">
    <name type="scientific">Fusarium torreyae</name>
    <dbReference type="NCBI Taxonomy" id="1237075"/>
    <lineage>
        <taxon>Eukaryota</taxon>
        <taxon>Fungi</taxon>
        <taxon>Dikarya</taxon>
        <taxon>Ascomycota</taxon>
        <taxon>Pezizomycotina</taxon>
        <taxon>Sordariomycetes</taxon>
        <taxon>Hypocreomycetidae</taxon>
        <taxon>Hypocreales</taxon>
        <taxon>Nectriaceae</taxon>
        <taxon>Fusarium</taxon>
    </lineage>
</organism>
<evidence type="ECO:0000313" key="4">
    <source>
        <dbReference type="EMBL" id="KAJ4247433.1"/>
    </source>
</evidence>
<dbReference type="EMBL" id="JAOQAZ010000039">
    <property type="protein sequence ID" value="KAJ4247433.1"/>
    <property type="molecule type" value="Genomic_DNA"/>
</dbReference>
<dbReference type="Pfam" id="PF05368">
    <property type="entry name" value="NmrA"/>
    <property type="match status" value="1"/>
</dbReference>
<dbReference type="PANTHER" id="PTHR47706">
    <property type="entry name" value="NMRA-LIKE FAMILY PROTEIN"/>
    <property type="match status" value="1"/>
</dbReference>
<dbReference type="Gene3D" id="3.40.50.720">
    <property type="entry name" value="NAD(P)-binding Rossmann-like Domain"/>
    <property type="match status" value="1"/>
</dbReference>
<sequence length="691" mass="76899">MSTFNRIAVYGHRGWASSAIVNALVAAGGPVIVLHRSDSDTSALPTGTPTREIDIQNAQSIQDALKDIDILISLVGQQNVNHQLALVGVLPRTDVRLFVPSDLACKISEEQMLIPSLKAKVDVENAAEAAGIVTTVVRPGNLVESTLATTLVGIDVQGNRIVYTGNSEHEPLNLCTREYVAAAYATIFPQTPIAKLGNRAIGLCELTCTGSEVAAALQRKHGVPPKVFRQGLEQTRHEIETRIEKGDLTALALSYRCPWGSGQQVKLVGDDIWDVQGYRKTTLEEIIVESKLGNYKELPPMVWEVCSQILEDYWPRKDAYDQERSDQSVVLQNAQNTILPLMRYPNDPSLIWSSFGHHWVSCVPLWTSATLSLLLLFFWSSDGELAGIGSYATEHGTRQYIGSKDIFATSVDVQIPKESWITELVIVAREEIDEDDLNKIIRKIVGLRFIFSKGDPIQVGQAKGDVRVIYPESSHFVVGFQVAWAATNPISKIGLLFQPIKKAIRQGLDRLKPRDVFDEEGVMIALPNPETAGHLWRNDLPPRELDIVPLRNGFFRLDNTRDDLLVESLVFGTKESDLGMITTIGVDSQLRGFDICMENGHEKWTRGIGNRNAMQYLSIDGRGGERILYFYVYLYDVARGIRFVTNRERHLIVGEPDSDELRFPPEGHQHALILSWVFTATGPTEILQAQI</sequence>